<gene>
    <name evidence="1" type="ORF">MUK42_11782</name>
</gene>
<reference evidence="1" key="1">
    <citation type="submission" date="2022-05" db="EMBL/GenBank/DDBJ databases">
        <title>The Musa troglodytarum L. genome provides insights into the mechanism of non-climacteric behaviour and enrichment of carotenoids.</title>
        <authorList>
            <person name="Wang J."/>
        </authorList>
    </citation>
    <scope>NUCLEOTIDE SEQUENCE</scope>
    <source>
        <tissue evidence="1">Leaf</tissue>
    </source>
</reference>
<proteinExistence type="predicted"/>
<organism evidence="1 2">
    <name type="scientific">Musa troglodytarum</name>
    <name type="common">fe'i banana</name>
    <dbReference type="NCBI Taxonomy" id="320322"/>
    <lineage>
        <taxon>Eukaryota</taxon>
        <taxon>Viridiplantae</taxon>
        <taxon>Streptophyta</taxon>
        <taxon>Embryophyta</taxon>
        <taxon>Tracheophyta</taxon>
        <taxon>Spermatophyta</taxon>
        <taxon>Magnoliopsida</taxon>
        <taxon>Liliopsida</taxon>
        <taxon>Zingiberales</taxon>
        <taxon>Musaceae</taxon>
        <taxon>Musa</taxon>
    </lineage>
</organism>
<evidence type="ECO:0000313" key="1">
    <source>
        <dbReference type="EMBL" id="URE15876.1"/>
    </source>
</evidence>
<dbReference type="OrthoDB" id="625231at2759"/>
<sequence length="46" mass="5010">MRGGALRRAAQGFGGIEISEDDEDEDLEFHADHAGSLLLGKSQWSH</sequence>
<dbReference type="Proteomes" id="UP001055439">
    <property type="component" value="Chromosome 7"/>
</dbReference>
<dbReference type="AlphaFoldDB" id="A0A9E7KFU7"/>
<name>A0A9E7KFU7_9LILI</name>
<protein>
    <submittedName>
        <fullName evidence="1">Uncharacterized protein</fullName>
    </submittedName>
</protein>
<dbReference type="EMBL" id="CP097509">
    <property type="protein sequence ID" value="URE15876.1"/>
    <property type="molecule type" value="Genomic_DNA"/>
</dbReference>
<keyword evidence="2" id="KW-1185">Reference proteome</keyword>
<accession>A0A9E7KFU7</accession>
<evidence type="ECO:0000313" key="2">
    <source>
        <dbReference type="Proteomes" id="UP001055439"/>
    </source>
</evidence>